<proteinExistence type="predicted"/>
<organism evidence="1 2">
    <name type="scientific">Xenorhabdus bovienii str. feltiae Moldova</name>
    <dbReference type="NCBI Taxonomy" id="1398200"/>
    <lineage>
        <taxon>Bacteria</taxon>
        <taxon>Pseudomonadati</taxon>
        <taxon>Pseudomonadota</taxon>
        <taxon>Gammaproteobacteria</taxon>
        <taxon>Enterobacterales</taxon>
        <taxon>Morganellaceae</taxon>
        <taxon>Xenorhabdus</taxon>
    </lineage>
</organism>
<dbReference type="Proteomes" id="UP000028487">
    <property type="component" value="Unassembled WGS sequence"/>
</dbReference>
<comment type="caution">
    <text evidence="1">The sequence shown here is derived from an EMBL/GenBank/DDBJ whole genome shotgun (WGS) entry which is preliminary data.</text>
</comment>
<evidence type="ECO:0000313" key="2">
    <source>
        <dbReference type="Proteomes" id="UP000028487"/>
    </source>
</evidence>
<name>A0A077NNA2_XENBV</name>
<gene>
    <name evidence="1" type="ORF">XBFM1_810086</name>
</gene>
<protein>
    <submittedName>
        <fullName evidence="1">Uncharacterized protein</fullName>
    </submittedName>
</protein>
<dbReference type="AlphaFoldDB" id="A0A077NNA2"/>
<accession>A0A077NNA2</accession>
<sequence>MFNVQSLLNKKAMNLPIRQAPNNPLCINYTADYFFITSLPATYCKHK</sequence>
<evidence type="ECO:0000313" key="1">
    <source>
        <dbReference type="EMBL" id="CDH03572.1"/>
    </source>
</evidence>
<dbReference type="EMBL" id="CBSV010000256">
    <property type="protein sequence ID" value="CDH03572.1"/>
    <property type="molecule type" value="Genomic_DNA"/>
</dbReference>
<reference evidence="1" key="1">
    <citation type="submission" date="2013-07" db="EMBL/GenBank/DDBJ databases">
        <title>Sub-species coevolution in mutualistic symbiosis.</title>
        <authorList>
            <person name="Murfin K."/>
            <person name="Klassen J."/>
            <person name="Lee M."/>
            <person name="Forst S."/>
            <person name="Stock P."/>
            <person name="Goodrich-Blair H."/>
        </authorList>
    </citation>
    <scope>NUCLEOTIDE SEQUENCE [LARGE SCALE GENOMIC DNA]</scope>
    <source>
        <strain evidence="1">Feltiae Moldova</strain>
    </source>
</reference>
<dbReference type="HOGENOM" id="CLU_3174856_0_0_6"/>